<reference evidence="6 7" key="1">
    <citation type="submission" date="2018-05" db="EMBL/GenBank/DDBJ databases">
        <title>Coraliomargarita sinensis sp. nov., isolated from a marine solar saltern.</title>
        <authorList>
            <person name="Zhou L.Y."/>
        </authorList>
    </citation>
    <scope>NUCLEOTIDE SEQUENCE [LARGE SCALE GENOMIC DNA]</scope>
    <source>
        <strain evidence="6 7">WN38</strain>
    </source>
</reference>
<dbReference type="Pfam" id="PF01934">
    <property type="entry name" value="HepT-like"/>
    <property type="match status" value="1"/>
</dbReference>
<evidence type="ECO:0000256" key="4">
    <source>
        <dbReference type="ARBA" id="ARBA00022741"/>
    </source>
</evidence>
<keyword evidence="4" id="KW-0547">Nucleotide-binding</keyword>
<evidence type="ECO:0000313" key="6">
    <source>
        <dbReference type="EMBL" id="PXA03666.1"/>
    </source>
</evidence>
<dbReference type="InterPro" id="IPR008201">
    <property type="entry name" value="HepT-like"/>
</dbReference>
<dbReference type="GO" id="GO:0000166">
    <property type="term" value="F:nucleotide binding"/>
    <property type="evidence" value="ECO:0007669"/>
    <property type="project" value="UniProtKB-KW"/>
</dbReference>
<dbReference type="GO" id="GO:0004540">
    <property type="term" value="F:RNA nuclease activity"/>
    <property type="evidence" value="ECO:0007669"/>
    <property type="project" value="InterPro"/>
</dbReference>
<comment type="caution">
    <text evidence="6">The sequence shown here is derived from an EMBL/GenBank/DDBJ whole genome shotgun (WGS) entry which is preliminary data.</text>
</comment>
<accession>A0A317ZEC0</accession>
<dbReference type="GO" id="GO:0016787">
    <property type="term" value="F:hydrolase activity"/>
    <property type="evidence" value="ECO:0007669"/>
    <property type="project" value="UniProtKB-KW"/>
</dbReference>
<dbReference type="GO" id="GO:0110001">
    <property type="term" value="C:toxin-antitoxin complex"/>
    <property type="evidence" value="ECO:0007669"/>
    <property type="project" value="InterPro"/>
</dbReference>
<dbReference type="AlphaFoldDB" id="A0A317ZEC0"/>
<evidence type="ECO:0008006" key="8">
    <source>
        <dbReference type="Google" id="ProtNLM"/>
    </source>
</evidence>
<keyword evidence="2" id="KW-1277">Toxin-antitoxin system</keyword>
<evidence type="ECO:0000256" key="2">
    <source>
        <dbReference type="ARBA" id="ARBA00022649"/>
    </source>
</evidence>
<dbReference type="PANTHER" id="PTHR34139">
    <property type="entry name" value="UPF0331 PROTEIN MJ0127"/>
    <property type="match status" value="1"/>
</dbReference>
<sequence>MPRKLEKLLEDARGACHELRSFTQGKTYEDLLDDRGLQLILERLFEVLGEALFRLRNLDEGSFEQITDGHRIIGTRNLLAHGYDIVDHEILWAAVQSSLTPLEEDLERLLNQG</sequence>
<keyword evidence="7" id="KW-1185">Reference proteome</keyword>
<dbReference type="EMBL" id="QHJQ01000007">
    <property type="protein sequence ID" value="PXA03666.1"/>
    <property type="molecule type" value="Genomic_DNA"/>
</dbReference>
<protein>
    <recommendedName>
        <fullName evidence="8">DUF86 domain-containing protein</fullName>
    </recommendedName>
</protein>
<dbReference type="Proteomes" id="UP000247099">
    <property type="component" value="Unassembled WGS sequence"/>
</dbReference>
<gene>
    <name evidence="6" type="ORF">DDZ13_10235</name>
</gene>
<dbReference type="RefSeq" id="WP_110131362.1">
    <property type="nucleotide sequence ID" value="NZ_QHJQ01000007.1"/>
</dbReference>
<evidence type="ECO:0000313" key="7">
    <source>
        <dbReference type="Proteomes" id="UP000247099"/>
    </source>
</evidence>
<keyword evidence="3" id="KW-0540">Nuclease</keyword>
<dbReference type="OrthoDB" id="955324at2"/>
<proteinExistence type="predicted"/>
<evidence type="ECO:0000256" key="3">
    <source>
        <dbReference type="ARBA" id="ARBA00022722"/>
    </source>
</evidence>
<dbReference type="InParanoid" id="A0A317ZEC0"/>
<evidence type="ECO:0000256" key="1">
    <source>
        <dbReference type="ARBA" id="ARBA00022553"/>
    </source>
</evidence>
<organism evidence="6 7">
    <name type="scientific">Coraliomargarita sinensis</name>
    <dbReference type="NCBI Taxonomy" id="2174842"/>
    <lineage>
        <taxon>Bacteria</taxon>
        <taxon>Pseudomonadati</taxon>
        <taxon>Verrucomicrobiota</taxon>
        <taxon>Opitutia</taxon>
        <taxon>Puniceicoccales</taxon>
        <taxon>Coraliomargaritaceae</taxon>
        <taxon>Coraliomargarita</taxon>
    </lineage>
</organism>
<evidence type="ECO:0000256" key="5">
    <source>
        <dbReference type="ARBA" id="ARBA00022801"/>
    </source>
</evidence>
<name>A0A317ZEC0_9BACT</name>
<keyword evidence="1" id="KW-0597">Phosphoprotein</keyword>
<dbReference type="InterPro" id="IPR051813">
    <property type="entry name" value="HepT_RNase_toxin"/>
</dbReference>
<dbReference type="PANTHER" id="PTHR34139:SF1">
    <property type="entry name" value="RNASE MJ1380-RELATED"/>
    <property type="match status" value="1"/>
</dbReference>
<keyword evidence="5" id="KW-0378">Hydrolase</keyword>